<feature type="transmembrane region" description="Helical" evidence="1">
    <location>
        <begin position="12"/>
        <end position="31"/>
    </location>
</feature>
<evidence type="ECO:0000256" key="1">
    <source>
        <dbReference type="SAM" id="Phobius"/>
    </source>
</evidence>
<keyword evidence="1" id="KW-1133">Transmembrane helix</keyword>
<accession>A0A0F3GMD9</accession>
<organism evidence="2 3">
    <name type="scientific">Candidatus Magnetobacterium bavaricum</name>
    <dbReference type="NCBI Taxonomy" id="29290"/>
    <lineage>
        <taxon>Bacteria</taxon>
        <taxon>Pseudomonadati</taxon>
        <taxon>Nitrospirota</taxon>
        <taxon>Thermodesulfovibrionia</taxon>
        <taxon>Thermodesulfovibrionales</taxon>
        <taxon>Candidatus Magnetobacteriaceae</taxon>
        <taxon>Candidatus Magnetobacterium</taxon>
    </lineage>
</organism>
<reference evidence="2 3" key="1">
    <citation type="submission" date="2015-02" db="EMBL/GenBank/DDBJ databases">
        <title>Single-cell genomics of uncultivated deep-branching MTB reveals a conserved set of magnetosome genes.</title>
        <authorList>
            <person name="Kolinko S."/>
            <person name="Richter M."/>
            <person name="Glockner F.O."/>
            <person name="Brachmann A."/>
            <person name="Schuler D."/>
        </authorList>
    </citation>
    <scope>NUCLEOTIDE SEQUENCE [LARGE SCALE GENOMIC DNA]</scope>
    <source>
        <strain evidence="2">TM-1</strain>
    </source>
</reference>
<name>A0A0F3GMD9_9BACT</name>
<evidence type="ECO:0000313" key="2">
    <source>
        <dbReference type="EMBL" id="KJU82987.1"/>
    </source>
</evidence>
<dbReference type="AlphaFoldDB" id="A0A0F3GMD9"/>
<gene>
    <name evidence="2" type="ORF">MBAV_004820</name>
</gene>
<comment type="caution">
    <text evidence="2">The sequence shown here is derived from an EMBL/GenBank/DDBJ whole genome shotgun (WGS) entry which is preliminary data.</text>
</comment>
<keyword evidence="1" id="KW-0812">Transmembrane</keyword>
<dbReference type="Proteomes" id="UP000033423">
    <property type="component" value="Unassembled WGS sequence"/>
</dbReference>
<evidence type="ECO:0000313" key="3">
    <source>
        <dbReference type="Proteomes" id="UP000033423"/>
    </source>
</evidence>
<keyword evidence="1" id="KW-0472">Membrane</keyword>
<proteinExistence type="predicted"/>
<dbReference type="EMBL" id="LACI01002095">
    <property type="protein sequence ID" value="KJU82987.1"/>
    <property type="molecule type" value="Genomic_DNA"/>
</dbReference>
<protein>
    <submittedName>
        <fullName evidence="2">Uncharacterized protein</fullName>
    </submittedName>
</protein>
<sequence length="53" mass="5637">MVVLLSKANVVYRLLLVALLPVVGLTIYITGQSYDPGLMNFKSTGVDVGGVIK</sequence>
<keyword evidence="3" id="KW-1185">Reference proteome</keyword>